<dbReference type="EMBL" id="CAJPIN010003354">
    <property type="protein sequence ID" value="CAG2056091.1"/>
    <property type="molecule type" value="Genomic_DNA"/>
</dbReference>
<comment type="caution">
    <text evidence="1">The sequence shown here is derived from an EMBL/GenBank/DDBJ whole genome shotgun (WGS) entry which is preliminary data.</text>
</comment>
<evidence type="ECO:0000313" key="1">
    <source>
        <dbReference type="EMBL" id="CAG2056091.1"/>
    </source>
</evidence>
<protein>
    <submittedName>
        <fullName evidence="1">Uncharacterized protein</fullName>
    </submittedName>
</protein>
<keyword evidence="2" id="KW-1185">Reference proteome</keyword>
<accession>A0ABN7NJR9</accession>
<proteinExistence type="predicted"/>
<gene>
    <name evidence="1" type="ORF">TPAB3V08_LOCUS3088</name>
</gene>
<sequence>MLLNMPTKKKEEKVKLDEDDILGDIMQELNSDNSNVIKPFDINLARRTSKQLSPSKKIEISPSSYLRSLAAVKSKPTCATTLTRNQIDDKILIENK</sequence>
<reference evidence="1" key="1">
    <citation type="submission" date="2021-03" db="EMBL/GenBank/DDBJ databases">
        <authorList>
            <person name="Tran Van P."/>
        </authorList>
    </citation>
    <scope>NUCLEOTIDE SEQUENCE</scope>
</reference>
<organism evidence="1 2">
    <name type="scientific">Timema podura</name>
    <name type="common">Walking stick</name>
    <dbReference type="NCBI Taxonomy" id="61482"/>
    <lineage>
        <taxon>Eukaryota</taxon>
        <taxon>Metazoa</taxon>
        <taxon>Ecdysozoa</taxon>
        <taxon>Arthropoda</taxon>
        <taxon>Hexapoda</taxon>
        <taxon>Insecta</taxon>
        <taxon>Pterygota</taxon>
        <taxon>Neoptera</taxon>
        <taxon>Polyneoptera</taxon>
        <taxon>Phasmatodea</taxon>
        <taxon>Timematodea</taxon>
        <taxon>Timematoidea</taxon>
        <taxon>Timematidae</taxon>
        <taxon>Timema</taxon>
    </lineage>
</organism>
<dbReference type="Proteomes" id="UP001153148">
    <property type="component" value="Unassembled WGS sequence"/>
</dbReference>
<name>A0ABN7NJR9_TIMPD</name>
<evidence type="ECO:0000313" key="2">
    <source>
        <dbReference type="Proteomes" id="UP001153148"/>
    </source>
</evidence>